<accession>A0A7K7L515</accession>
<evidence type="ECO:0000256" key="1">
    <source>
        <dbReference type="SAM" id="MobiDB-lite"/>
    </source>
</evidence>
<feature type="non-terminal residue" evidence="3">
    <location>
        <position position="124"/>
    </location>
</feature>
<organism evidence="3 4">
    <name type="scientific">Asarcornis scutulata</name>
    <dbReference type="NCBI Taxonomy" id="75869"/>
    <lineage>
        <taxon>Eukaryota</taxon>
        <taxon>Metazoa</taxon>
        <taxon>Chordata</taxon>
        <taxon>Craniata</taxon>
        <taxon>Vertebrata</taxon>
        <taxon>Euteleostomi</taxon>
        <taxon>Archelosauria</taxon>
        <taxon>Archosauria</taxon>
        <taxon>Dinosauria</taxon>
        <taxon>Saurischia</taxon>
        <taxon>Theropoda</taxon>
        <taxon>Coelurosauria</taxon>
        <taxon>Aves</taxon>
        <taxon>Neognathae</taxon>
        <taxon>Galloanserae</taxon>
        <taxon>Anseriformes</taxon>
        <taxon>Anatidae</taxon>
        <taxon>Anatinae</taxon>
        <taxon>Asarcornis</taxon>
    </lineage>
</organism>
<dbReference type="Proteomes" id="UP000525565">
    <property type="component" value="Unassembled WGS sequence"/>
</dbReference>
<dbReference type="AlphaFoldDB" id="A0A7K7L515"/>
<dbReference type="EMBL" id="VZSO01000190">
    <property type="protein sequence ID" value="NWZ25898.1"/>
    <property type="molecule type" value="Genomic_DNA"/>
</dbReference>
<comment type="caution">
    <text evidence="3">The sequence shown here is derived from an EMBL/GenBank/DDBJ whole genome shotgun (WGS) entry which is preliminary data.</text>
</comment>
<dbReference type="PANTHER" id="PTHR23347">
    <property type="entry name" value="COLORECTAL MUTANT CANCER PROTEIN MCC PROTEIN -RELATED"/>
    <property type="match status" value="1"/>
</dbReference>
<sequence>QDLPSRLLSFDGTHSTHSTHSTQPHSPLSPQPSEGAEQELEDRMQQLQRCVERLKEVNQELVGALRDCKSDSERLSMLLGQHESRSSALRLALHCSERCADTYAALLHQAWAKLGRGGDGHGGG</sequence>
<dbReference type="InterPro" id="IPR019536">
    <property type="entry name" value="USHBP1_PDZ-bd"/>
</dbReference>
<feature type="compositionally biased region" description="Low complexity" evidence="1">
    <location>
        <begin position="13"/>
        <end position="33"/>
    </location>
</feature>
<keyword evidence="4" id="KW-1185">Reference proteome</keyword>
<feature type="domain" description="Harmonin-binding protein USHBP1 PDZ-binding" evidence="2">
    <location>
        <begin position="46"/>
        <end position="108"/>
    </location>
</feature>
<evidence type="ECO:0000313" key="4">
    <source>
        <dbReference type="Proteomes" id="UP000525565"/>
    </source>
</evidence>
<dbReference type="Pfam" id="PF10506">
    <property type="entry name" value="USHBP1_PDZ-bd"/>
    <property type="match status" value="1"/>
</dbReference>
<evidence type="ECO:0000313" key="3">
    <source>
        <dbReference type="EMBL" id="NWZ25898.1"/>
    </source>
</evidence>
<feature type="region of interest" description="Disordered" evidence="1">
    <location>
        <begin position="1"/>
        <end position="44"/>
    </location>
</feature>
<gene>
    <name evidence="3" type="primary">Mcc_0</name>
    <name evidence="3" type="ORF">ASASCU_R15961</name>
</gene>
<evidence type="ECO:0000259" key="2">
    <source>
        <dbReference type="Pfam" id="PF10506"/>
    </source>
</evidence>
<protein>
    <submittedName>
        <fullName evidence="3">CRCM protein</fullName>
    </submittedName>
</protein>
<dbReference type="InterPro" id="IPR040171">
    <property type="entry name" value="USBP1-like"/>
</dbReference>
<reference evidence="3 4" key="1">
    <citation type="submission" date="2019-09" db="EMBL/GenBank/DDBJ databases">
        <title>Bird 10,000 Genomes (B10K) Project - Family phase.</title>
        <authorList>
            <person name="Zhang G."/>
        </authorList>
    </citation>
    <scope>NUCLEOTIDE SEQUENCE [LARGE SCALE GENOMIC DNA]</scope>
    <source>
        <strain evidence="3">OUT-0051</strain>
        <tissue evidence="3">Kidney</tissue>
    </source>
</reference>
<feature type="non-terminal residue" evidence="3">
    <location>
        <position position="1"/>
    </location>
</feature>
<dbReference type="PANTHER" id="PTHR23347:SF5">
    <property type="entry name" value="HARMONIN-BINDING PROTEIN USHBP1"/>
    <property type="match status" value="1"/>
</dbReference>
<proteinExistence type="predicted"/>
<name>A0A7K7L515_9AVES</name>